<feature type="chain" id="PRO_5045236990" description="Right handed beta helix domain-containing protein" evidence="1">
    <location>
        <begin position="31"/>
        <end position="528"/>
    </location>
</feature>
<keyword evidence="1" id="KW-0732">Signal</keyword>
<dbReference type="Pfam" id="PF13229">
    <property type="entry name" value="Beta_helix"/>
    <property type="match status" value="1"/>
</dbReference>
<organism evidence="3 4">
    <name type="scientific">Streptomyces rubradiris</name>
    <name type="common">Streptomyces achromogenes subsp. rubradiris</name>
    <dbReference type="NCBI Taxonomy" id="285531"/>
    <lineage>
        <taxon>Bacteria</taxon>
        <taxon>Bacillati</taxon>
        <taxon>Actinomycetota</taxon>
        <taxon>Actinomycetes</taxon>
        <taxon>Kitasatosporales</taxon>
        <taxon>Streptomycetaceae</taxon>
        <taxon>Streptomyces</taxon>
    </lineage>
</organism>
<dbReference type="InterPro" id="IPR006626">
    <property type="entry name" value="PbH1"/>
</dbReference>
<name>A0ABQ3R8V0_STRRR</name>
<dbReference type="InterPro" id="IPR011050">
    <property type="entry name" value="Pectin_lyase_fold/virulence"/>
</dbReference>
<dbReference type="SMART" id="SM00710">
    <property type="entry name" value="PbH1"/>
    <property type="match status" value="7"/>
</dbReference>
<protein>
    <recommendedName>
        <fullName evidence="2">Right handed beta helix domain-containing protein</fullName>
    </recommendedName>
</protein>
<dbReference type="EMBL" id="BNEA01000007">
    <property type="protein sequence ID" value="GHI52247.1"/>
    <property type="molecule type" value="Genomic_DNA"/>
</dbReference>
<evidence type="ECO:0000313" key="4">
    <source>
        <dbReference type="Proteomes" id="UP000646738"/>
    </source>
</evidence>
<keyword evidence="4" id="KW-1185">Reference proteome</keyword>
<gene>
    <name evidence="3" type="ORF">Srubr_20930</name>
</gene>
<dbReference type="InterPro" id="IPR012334">
    <property type="entry name" value="Pectin_lyas_fold"/>
</dbReference>
<comment type="caution">
    <text evidence="3">The sequence shown here is derived from an EMBL/GenBank/DDBJ whole genome shotgun (WGS) entry which is preliminary data.</text>
</comment>
<feature type="domain" description="Right handed beta helix" evidence="2">
    <location>
        <begin position="240"/>
        <end position="352"/>
    </location>
</feature>
<dbReference type="Proteomes" id="UP000646738">
    <property type="component" value="Unassembled WGS sequence"/>
</dbReference>
<reference evidence="4" key="1">
    <citation type="submission" date="2023-07" db="EMBL/GenBank/DDBJ databases">
        <title>Whole genome shotgun sequence of Streptomyces achromogenes subsp. rubradiris NBRC 14000.</title>
        <authorList>
            <person name="Komaki H."/>
            <person name="Tamura T."/>
        </authorList>
    </citation>
    <scope>NUCLEOTIDE SEQUENCE [LARGE SCALE GENOMIC DNA]</scope>
    <source>
        <strain evidence="4">NBRC 14000</strain>
    </source>
</reference>
<dbReference type="RefSeq" id="WP_189999637.1">
    <property type="nucleotide sequence ID" value="NZ_BNCB01000031.1"/>
</dbReference>
<evidence type="ECO:0000313" key="3">
    <source>
        <dbReference type="EMBL" id="GHI52247.1"/>
    </source>
</evidence>
<proteinExistence type="predicted"/>
<feature type="signal peptide" evidence="1">
    <location>
        <begin position="1"/>
        <end position="30"/>
    </location>
</feature>
<dbReference type="InterPro" id="IPR039448">
    <property type="entry name" value="Beta_helix"/>
</dbReference>
<dbReference type="Gene3D" id="2.160.20.10">
    <property type="entry name" value="Single-stranded right-handed beta-helix, Pectin lyase-like"/>
    <property type="match status" value="1"/>
</dbReference>
<evidence type="ECO:0000259" key="2">
    <source>
        <dbReference type="Pfam" id="PF13229"/>
    </source>
</evidence>
<accession>A0ABQ3R8V0</accession>
<evidence type="ECO:0000256" key="1">
    <source>
        <dbReference type="SAM" id="SignalP"/>
    </source>
</evidence>
<sequence>MFILPIRRITSVLAPCVIAGLLTPAAVATAEDAMPGTYYVDCSRASAGTGTSASPLNSLPAVNARVLGPGDRVLFRRGTTCTGQLYLHTSGTAGAPITVGAYGAGDARPRIDAHGNLAAVWLKNASYVHVTDLELSAPGDNTTARRGVWLQAVDSGDLNGVTLERLDIHDVRGVLPSATGGAAGNGKYAGASGGIVVEALGSTTPSAFHGLTIRDNTVRSVDRAGIYLWSNWCRRPDLATFWNNYCTAAWHPHTGLLIENNTLSDVGGDGLVVKSSSDVLVQHNTLDGFNMRAGSVNAGMWTANSDYVTFQYNRSSGGNTTRDGQGYDVDHSTNHVTFQYNVSSHNDGGFFLLCPYGADVPGNVKDFTIRYNLSVDDRARTFQVCGGGLRGGRIHNNTIQLPEVPAGTAHHVVLESATKDGALDVGFRNNIVRTGGTAGTVDWVLDDSSFVVDHNLLYGVPAPARATATLSTAPLLTAPGPGTDDPADYRLGAGSPARGAGTPVTDNGGRDFFGNAIGTPPGIGFHDH</sequence>
<dbReference type="SUPFAM" id="SSF51126">
    <property type="entry name" value="Pectin lyase-like"/>
    <property type="match status" value="1"/>
</dbReference>